<dbReference type="AlphaFoldDB" id="A0A3B6VJ93"/>
<evidence type="ECO:0008006" key="3">
    <source>
        <dbReference type="Google" id="ProtNLM"/>
    </source>
</evidence>
<keyword evidence="2" id="KW-1185">Reference proteome</keyword>
<gene>
    <name evidence="1" type="ORF">BPP43_03545</name>
</gene>
<evidence type="ECO:0000313" key="2">
    <source>
        <dbReference type="Proteomes" id="UP000010793"/>
    </source>
</evidence>
<dbReference type="KEGG" id="bpip:BPP43_03545"/>
<dbReference type="EMBL" id="CP002873">
    <property type="protein sequence ID" value="AGA66003.1"/>
    <property type="molecule type" value="Genomic_DNA"/>
</dbReference>
<dbReference type="InterPro" id="IPR024042">
    <property type="entry name" value="TM1646-like_dom_sf"/>
</dbReference>
<dbReference type="InterPro" id="IPR005585">
    <property type="entry name" value="DUF327"/>
</dbReference>
<dbReference type="Pfam" id="PF03885">
    <property type="entry name" value="DUF327"/>
    <property type="match status" value="1"/>
</dbReference>
<accession>A0A3B6VJ93</accession>
<reference evidence="1 2" key="1">
    <citation type="journal article" date="2013" name="Genome Announc.">
        <title>Complete Genome Sequence of the Porcine Strain Brachyspira pilosicoli P43/6/78(T.).</title>
        <authorList>
            <person name="Lin C."/>
            <person name="den Bakker H.C."/>
            <person name="Suzuki H."/>
            <person name="Lefebure T."/>
            <person name="Ponnala L."/>
            <person name="Sun Q."/>
            <person name="Stanhope M.J."/>
            <person name="Wiedmann M."/>
            <person name="Duhamel G.E."/>
        </authorList>
    </citation>
    <scope>NUCLEOTIDE SEQUENCE [LARGE SCALE GENOMIC DNA]</scope>
    <source>
        <strain evidence="1 2">P43/6/78</strain>
    </source>
</reference>
<dbReference type="Gene3D" id="1.20.120.490">
    <property type="entry name" value="Hypothetical protein TM1646-like domain"/>
    <property type="match status" value="1"/>
</dbReference>
<proteinExistence type="predicted"/>
<dbReference type="RefSeq" id="WP_013245184.1">
    <property type="nucleotide sequence ID" value="NC_019908.1"/>
</dbReference>
<protein>
    <recommendedName>
        <fullName evidence="3">DUF327 domain-containing protein</fullName>
    </recommendedName>
</protein>
<dbReference type="Proteomes" id="UP000010793">
    <property type="component" value="Chromosome"/>
</dbReference>
<evidence type="ECO:0000313" key="1">
    <source>
        <dbReference type="EMBL" id="AGA66003.1"/>
    </source>
</evidence>
<name>A0A3B6VJ93_BRAPL</name>
<dbReference type="SUPFAM" id="SSF158397">
    <property type="entry name" value="TM1646-like"/>
    <property type="match status" value="1"/>
</dbReference>
<organism evidence="1 2">
    <name type="scientific">Brachyspira pilosicoli P43/6/78</name>
    <dbReference type="NCBI Taxonomy" id="1042417"/>
    <lineage>
        <taxon>Bacteria</taxon>
        <taxon>Pseudomonadati</taxon>
        <taxon>Spirochaetota</taxon>
        <taxon>Spirochaetia</taxon>
        <taxon>Brachyspirales</taxon>
        <taxon>Brachyspiraceae</taxon>
        <taxon>Brachyspira</taxon>
    </lineage>
</organism>
<dbReference type="GeneID" id="56440808"/>
<sequence length="148" mass="17330">MRVQERRNTDINLNNILMHPETTSMKVATSSSSFAAMLEEEREIRKYSLELDELKRQIYDAGNVLEKSANIKDFQKFRDLITSLTEKVIKDAYKVRTVFSNLKKFQVISKINEELDALYREIMKEQKNHIAIANKMMRLKGLVINLMS</sequence>